<dbReference type="InterPro" id="IPR011990">
    <property type="entry name" value="TPR-like_helical_dom_sf"/>
</dbReference>
<dbReference type="RefSeq" id="WP_345465661.1">
    <property type="nucleotide sequence ID" value="NZ_BAABRP010000010.1"/>
</dbReference>
<reference evidence="3 4" key="1">
    <citation type="submission" date="2024-02" db="EMBL/GenBank/DDBJ databases">
        <title>Deinococcus carri NBRC 110142.</title>
        <authorList>
            <person name="Ichikawa N."/>
            <person name="Katano-Makiyama Y."/>
            <person name="Hidaka K."/>
        </authorList>
    </citation>
    <scope>NUCLEOTIDE SEQUENCE [LARGE SCALE GENOMIC DNA]</scope>
    <source>
        <strain evidence="3 4">NBRC 110142</strain>
    </source>
</reference>
<keyword evidence="2" id="KW-1133">Transmembrane helix</keyword>
<keyword evidence="2" id="KW-0472">Membrane</keyword>
<evidence type="ECO:0000313" key="3">
    <source>
        <dbReference type="EMBL" id="GAA5513765.1"/>
    </source>
</evidence>
<feature type="transmembrane region" description="Helical" evidence="2">
    <location>
        <begin position="624"/>
        <end position="652"/>
    </location>
</feature>
<keyword evidence="4" id="KW-1185">Reference proteome</keyword>
<feature type="transmembrane region" description="Helical" evidence="2">
    <location>
        <begin position="584"/>
        <end position="604"/>
    </location>
</feature>
<name>A0ABP9W8T8_9DEIO</name>
<evidence type="ECO:0008006" key="5">
    <source>
        <dbReference type="Google" id="ProtNLM"/>
    </source>
</evidence>
<keyword evidence="2" id="KW-0812">Transmembrane</keyword>
<dbReference type="EMBL" id="BAABRP010000010">
    <property type="protein sequence ID" value="GAA5513765.1"/>
    <property type="molecule type" value="Genomic_DNA"/>
</dbReference>
<dbReference type="PROSITE" id="PS50005">
    <property type="entry name" value="TPR"/>
    <property type="match status" value="1"/>
</dbReference>
<organism evidence="3 4">
    <name type="scientific">Deinococcus carri</name>
    <dbReference type="NCBI Taxonomy" id="1211323"/>
    <lineage>
        <taxon>Bacteria</taxon>
        <taxon>Thermotogati</taxon>
        <taxon>Deinococcota</taxon>
        <taxon>Deinococci</taxon>
        <taxon>Deinococcales</taxon>
        <taxon>Deinococcaceae</taxon>
        <taxon>Deinococcus</taxon>
    </lineage>
</organism>
<dbReference type="InterPro" id="IPR019734">
    <property type="entry name" value="TPR_rpt"/>
</dbReference>
<gene>
    <name evidence="3" type="ORF">Dcar01_02510</name>
</gene>
<protein>
    <recommendedName>
        <fullName evidence="5">Tetratricopeptide repeat protein</fullName>
    </recommendedName>
</protein>
<dbReference type="Proteomes" id="UP001401887">
    <property type="component" value="Unassembled WGS sequence"/>
</dbReference>
<accession>A0ABP9W8T8</accession>
<evidence type="ECO:0000256" key="2">
    <source>
        <dbReference type="SAM" id="Phobius"/>
    </source>
</evidence>
<dbReference type="SUPFAM" id="SSF48452">
    <property type="entry name" value="TPR-like"/>
    <property type="match status" value="1"/>
</dbReference>
<comment type="caution">
    <text evidence="3">The sequence shown here is derived from an EMBL/GenBank/DDBJ whole genome shotgun (WGS) entry which is preliminary data.</text>
</comment>
<feature type="repeat" description="TPR" evidence="1">
    <location>
        <begin position="480"/>
        <end position="513"/>
    </location>
</feature>
<evidence type="ECO:0000256" key="1">
    <source>
        <dbReference type="PROSITE-ProRule" id="PRU00339"/>
    </source>
</evidence>
<evidence type="ECO:0000313" key="4">
    <source>
        <dbReference type="Proteomes" id="UP001401887"/>
    </source>
</evidence>
<sequence length="708" mass="75000">MRRGFAGPVLMGPVLAALALLGGSAGADAVLEGRTLRFEDGANLLWSRHYPAGLGDLTGPVTLGDVTYLGVGPVVYALGPDGTARARSDLPGTVTSLDTTGGTVRVSTSGDGYMERFTLGSAQDGGRVQERVVFPPDPDVTGWLRHAAALVPAEDLARAAREDPLNPFLALREAQEAARRGDRYAMLGAVRRSLGGDLPFPAWVELAAGLDASGFPAAANLALDRARRDAAARGYDPEVRVSRQALFAYGNPSGYVGTLLDQGRLGRAEVWLRYLRDLHPRFEGGPALYARYAALLDAQGRSGEAEEWRQFTRGLRAGTLYNLGPDAPRQVRDVVRLSTLALLLALLSALLVLTVRAWRVQGEDTRALGGRWGAWLRHPLARVRRVAVLYAPWGERLGLVALAAGLVVSVAGWQWANTTAQRLNAPALNIGTYGGGWYAARLDDLDLRATPDTALLAGLSTQLGGEDSAARDRYTRAGDACALNNLGTLAQTHGDEPQAREQYRAALAARPDLAAPAYNLGLNPGTPGTIFQRTYRPGDPRLCYPDDRSLTRAVQGDLSVTLLRDLRDPLGNLSPGGSPASVRLGWAFLGALALLTLLGLSLLVPRPAGAARQGRPAAYRLAALLLPGTALLEGAWGGVLLLAWAGAMAALAPLAGLTRFATPLDPTNPATRAGLLTLLAATYALNTLALVGAELRVARRRRRSGQTD</sequence>
<feature type="transmembrane region" description="Helical" evidence="2">
    <location>
        <begin position="672"/>
        <end position="693"/>
    </location>
</feature>
<keyword evidence="1" id="KW-0802">TPR repeat</keyword>
<proteinExistence type="predicted"/>